<dbReference type="InParanoid" id="A0A2H3CN98"/>
<dbReference type="OrthoDB" id="196103at2759"/>
<proteinExistence type="predicted"/>
<name>A0A2H3CN98_ARMGA</name>
<dbReference type="Proteomes" id="UP000217790">
    <property type="component" value="Unassembled WGS sequence"/>
</dbReference>
<organism evidence="1 2">
    <name type="scientific">Armillaria gallica</name>
    <name type="common">Bulbous honey fungus</name>
    <name type="synonym">Armillaria bulbosa</name>
    <dbReference type="NCBI Taxonomy" id="47427"/>
    <lineage>
        <taxon>Eukaryota</taxon>
        <taxon>Fungi</taxon>
        <taxon>Dikarya</taxon>
        <taxon>Basidiomycota</taxon>
        <taxon>Agaricomycotina</taxon>
        <taxon>Agaricomycetes</taxon>
        <taxon>Agaricomycetidae</taxon>
        <taxon>Agaricales</taxon>
        <taxon>Marasmiineae</taxon>
        <taxon>Physalacriaceae</taxon>
        <taxon>Armillaria</taxon>
    </lineage>
</organism>
<keyword evidence="2" id="KW-1185">Reference proteome</keyword>
<evidence type="ECO:0000313" key="2">
    <source>
        <dbReference type="Proteomes" id="UP000217790"/>
    </source>
</evidence>
<protein>
    <submittedName>
        <fullName evidence="1">Uncharacterized protein</fullName>
    </submittedName>
</protein>
<evidence type="ECO:0000313" key="1">
    <source>
        <dbReference type="EMBL" id="PBK79878.1"/>
    </source>
</evidence>
<accession>A0A2H3CN98</accession>
<gene>
    <name evidence="1" type="ORF">ARMGADRAFT_1021294</name>
</gene>
<sequence>MANPDKMIRLDGTKVTTPRQPLWKTKIITLFLTLKTDPTLDTSTPSRIQGLRRRHLQHPCPGSNNVCYWISQITGSILIGLLLD</sequence>
<dbReference type="EMBL" id="KZ293758">
    <property type="protein sequence ID" value="PBK79878.1"/>
    <property type="molecule type" value="Genomic_DNA"/>
</dbReference>
<reference evidence="2" key="1">
    <citation type="journal article" date="2017" name="Nat. Ecol. Evol.">
        <title>Genome expansion and lineage-specific genetic innovations in the forest pathogenic fungi Armillaria.</title>
        <authorList>
            <person name="Sipos G."/>
            <person name="Prasanna A.N."/>
            <person name="Walter M.C."/>
            <person name="O'Connor E."/>
            <person name="Balint B."/>
            <person name="Krizsan K."/>
            <person name="Kiss B."/>
            <person name="Hess J."/>
            <person name="Varga T."/>
            <person name="Slot J."/>
            <person name="Riley R."/>
            <person name="Boka B."/>
            <person name="Rigling D."/>
            <person name="Barry K."/>
            <person name="Lee J."/>
            <person name="Mihaltcheva S."/>
            <person name="LaButti K."/>
            <person name="Lipzen A."/>
            <person name="Waldron R."/>
            <person name="Moloney N.M."/>
            <person name="Sperisen C."/>
            <person name="Kredics L."/>
            <person name="Vagvoelgyi C."/>
            <person name="Patrignani A."/>
            <person name="Fitzpatrick D."/>
            <person name="Nagy I."/>
            <person name="Doyle S."/>
            <person name="Anderson J.B."/>
            <person name="Grigoriev I.V."/>
            <person name="Gueldener U."/>
            <person name="Muensterkoetter M."/>
            <person name="Nagy L.G."/>
        </authorList>
    </citation>
    <scope>NUCLEOTIDE SEQUENCE [LARGE SCALE GENOMIC DNA]</scope>
    <source>
        <strain evidence="2">Ar21-2</strain>
    </source>
</reference>
<dbReference type="AlphaFoldDB" id="A0A2H3CN98"/>